<dbReference type="InterPro" id="IPR036374">
    <property type="entry name" value="OxRdtase_Mopterin-bd_sf"/>
</dbReference>
<feature type="transmembrane region" description="Helical" evidence="2">
    <location>
        <begin position="100"/>
        <end position="121"/>
    </location>
</feature>
<dbReference type="SUPFAM" id="SSF56524">
    <property type="entry name" value="Oxidoreductase molybdopterin-binding domain"/>
    <property type="match status" value="1"/>
</dbReference>
<feature type="domain" description="Oxidoreductase molybdopterin-binding" evidence="3">
    <location>
        <begin position="264"/>
        <end position="414"/>
    </location>
</feature>
<keyword evidence="2" id="KW-0472">Membrane</keyword>
<reference evidence="4 5" key="1">
    <citation type="journal article" date="2023" name="Int. J. Syst. Evol. Microbiol.">
        <title>Arthrobacter vasquezii sp. nov., isolated from a soil sample from Union Glacier, Antarctica.</title>
        <authorList>
            <person name="Valenzuela-Ibaceta F."/>
            <person name="Carrasco V."/>
            <person name="Lagos-Moraga S."/>
            <person name="Dietz-Vargas C."/>
            <person name="Navarro C.A."/>
            <person name="Perez-Donoso J.M."/>
        </authorList>
    </citation>
    <scope>NUCLEOTIDE SEQUENCE [LARGE SCALE GENOMIC DNA]</scope>
    <source>
        <strain evidence="4 5">EH-1B-1</strain>
    </source>
</reference>
<name>A0ABT6CUF3_9MICC</name>
<proteinExistence type="predicted"/>
<dbReference type="Gene3D" id="3.90.420.10">
    <property type="entry name" value="Oxidoreductase, molybdopterin-binding domain"/>
    <property type="match status" value="1"/>
</dbReference>
<feature type="transmembrane region" description="Helical" evidence="2">
    <location>
        <begin position="12"/>
        <end position="37"/>
    </location>
</feature>
<evidence type="ECO:0000256" key="2">
    <source>
        <dbReference type="SAM" id="Phobius"/>
    </source>
</evidence>
<keyword evidence="5" id="KW-1185">Reference proteome</keyword>
<dbReference type="SUPFAM" id="SSF81296">
    <property type="entry name" value="E set domains"/>
    <property type="match status" value="1"/>
</dbReference>
<sequence>MKAVRTSSRSASTLAMLAGILAAGLVLGVAELIGAFFSTRSAPLIALGSTFIDFTPAWLKDFAIDTFGTNDKLALFVGMAVTIIILAAILGYLAWRRWILGVAGVLFMGAVMVAAVVSRAGASVSDAIPSVIGTLAGLAALRLMIRKLHSAQPQTETTTNDDDGAFNAGGSRPVGASTNARTSVSRRGFFAAAGVTAVVAAATAAGGAVVSGIRNTVNVARERLSFPAPASPAMPVPAGVDVDVDGVEPWLTPNPEFYRIDTALQVPTIDVDTWELRVHGMVEEEIRINFQDLLDSELIERHITLTCVSNPVGGELIGNAKWLGYPIRELLARARPTEDADMVLSTSTDGFSASTPLPILQDERDAILAVAMNDEPLPLEHGYPVRMVVPGLYGYVSATKWVIDLEVTRFADATAYWTDRGWAEKGPIKTQSRIEVPRPFGNVAAGTFRVGGTAWAQNRGIDTVEVQIDDGPWEEATLAAEYTVDTWRQWTHEVQLEPGSHRIRSRAYDPDGVQTEERADTVPDGASGWHTVQFSAE</sequence>
<dbReference type="InterPro" id="IPR000572">
    <property type="entry name" value="OxRdtase_Mopterin-bd_dom"/>
</dbReference>
<dbReference type="PANTHER" id="PTHR19372:SF7">
    <property type="entry name" value="SULFITE OXIDASE, MITOCHONDRIAL"/>
    <property type="match status" value="1"/>
</dbReference>
<dbReference type="Pfam" id="PF00174">
    <property type="entry name" value="Oxidored_molyb"/>
    <property type="match status" value="1"/>
</dbReference>
<feature type="transmembrane region" description="Helical" evidence="2">
    <location>
        <begin position="73"/>
        <end position="93"/>
    </location>
</feature>
<dbReference type="InterPro" id="IPR014756">
    <property type="entry name" value="Ig_E-set"/>
</dbReference>
<feature type="transmembrane region" description="Helical" evidence="2">
    <location>
        <begin position="127"/>
        <end position="145"/>
    </location>
</feature>
<evidence type="ECO:0000259" key="3">
    <source>
        <dbReference type="Pfam" id="PF00174"/>
    </source>
</evidence>
<keyword evidence="2" id="KW-0812">Transmembrane</keyword>
<gene>
    <name evidence="4" type="ORF">P4U43_05265</name>
</gene>
<dbReference type="PANTHER" id="PTHR19372">
    <property type="entry name" value="SULFITE REDUCTASE"/>
    <property type="match status" value="1"/>
</dbReference>
<organism evidence="4 5">
    <name type="scientific">Arthrobacter vasquezii</name>
    <dbReference type="NCBI Taxonomy" id="2977629"/>
    <lineage>
        <taxon>Bacteria</taxon>
        <taxon>Bacillati</taxon>
        <taxon>Actinomycetota</taxon>
        <taxon>Actinomycetes</taxon>
        <taxon>Micrococcales</taxon>
        <taxon>Micrococcaceae</taxon>
        <taxon>Arthrobacter</taxon>
    </lineage>
</organism>
<keyword evidence="2" id="KW-1133">Transmembrane helix</keyword>
<dbReference type="RefSeq" id="WP_277357774.1">
    <property type="nucleotide sequence ID" value="NZ_JAROKN010000007.1"/>
</dbReference>
<comment type="caution">
    <text evidence="4">The sequence shown here is derived from an EMBL/GenBank/DDBJ whole genome shotgun (WGS) entry which is preliminary data.</text>
</comment>
<dbReference type="EMBL" id="JAROKN010000007">
    <property type="protein sequence ID" value="MDF9277200.1"/>
    <property type="molecule type" value="Genomic_DNA"/>
</dbReference>
<accession>A0ABT6CUF3</accession>
<feature type="region of interest" description="Disordered" evidence="1">
    <location>
        <begin position="152"/>
        <end position="179"/>
    </location>
</feature>
<feature type="transmembrane region" description="Helical" evidence="2">
    <location>
        <begin position="189"/>
        <end position="213"/>
    </location>
</feature>
<protein>
    <submittedName>
        <fullName evidence="4">Molybdopterin-dependent oxidoreductase</fullName>
    </submittedName>
</protein>
<evidence type="ECO:0000313" key="5">
    <source>
        <dbReference type="Proteomes" id="UP001220456"/>
    </source>
</evidence>
<evidence type="ECO:0000313" key="4">
    <source>
        <dbReference type="EMBL" id="MDF9277200.1"/>
    </source>
</evidence>
<dbReference type="Gene3D" id="2.60.40.650">
    <property type="match status" value="1"/>
</dbReference>
<evidence type="ECO:0000256" key="1">
    <source>
        <dbReference type="SAM" id="MobiDB-lite"/>
    </source>
</evidence>
<dbReference type="Proteomes" id="UP001220456">
    <property type="component" value="Unassembled WGS sequence"/>
</dbReference>